<dbReference type="PROSITE" id="PS50801">
    <property type="entry name" value="STAS"/>
    <property type="match status" value="1"/>
</dbReference>
<dbReference type="PANTHER" id="PTHR33495">
    <property type="entry name" value="ANTI-SIGMA FACTOR ANTAGONIST TM_1081-RELATED-RELATED"/>
    <property type="match status" value="1"/>
</dbReference>
<dbReference type="Pfam" id="PF01740">
    <property type="entry name" value="STAS"/>
    <property type="match status" value="1"/>
</dbReference>
<evidence type="ECO:0000256" key="1">
    <source>
        <dbReference type="ARBA" id="ARBA00009013"/>
    </source>
</evidence>
<dbReference type="RefSeq" id="WP_203716291.1">
    <property type="nucleotide sequence ID" value="NZ_BONE01000043.1"/>
</dbReference>
<accession>A0ABQ4CVX3</accession>
<evidence type="ECO:0000256" key="2">
    <source>
        <dbReference type="RuleBase" id="RU003749"/>
    </source>
</evidence>
<evidence type="ECO:0000259" key="3">
    <source>
        <dbReference type="PROSITE" id="PS50801"/>
    </source>
</evidence>
<sequence length="105" mass="11388">MASAVVGRRLLDDGTVVLDLRGELDVAVNDALRDVLEQTIRNDPPPAVVVNMKFVTFVDSTGLGALVAGLNAAREQQVRFVVRDVAPFVEKQLRIAGLYETLVGR</sequence>
<dbReference type="InterPro" id="IPR003658">
    <property type="entry name" value="Anti-sigma_ant"/>
</dbReference>
<dbReference type="Proteomes" id="UP000604117">
    <property type="component" value="Unassembled WGS sequence"/>
</dbReference>
<dbReference type="EMBL" id="BONE01000043">
    <property type="protein sequence ID" value="GIF75426.1"/>
    <property type="molecule type" value="Genomic_DNA"/>
</dbReference>
<gene>
    <name evidence="4" type="ORF">Asi02nite_49440</name>
</gene>
<comment type="similarity">
    <text evidence="1 2">Belongs to the anti-sigma-factor antagonist family.</text>
</comment>
<dbReference type="Gene3D" id="3.30.750.24">
    <property type="entry name" value="STAS domain"/>
    <property type="match status" value="1"/>
</dbReference>
<dbReference type="CDD" id="cd07043">
    <property type="entry name" value="STAS_anti-anti-sigma_factors"/>
    <property type="match status" value="1"/>
</dbReference>
<feature type="domain" description="STAS" evidence="3">
    <location>
        <begin position="13"/>
        <end position="105"/>
    </location>
</feature>
<evidence type="ECO:0000313" key="4">
    <source>
        <dbReference type="EMBL" id="GIF75426.1"/>
    </source>
</evidence>
<dbReference type="NCBIfam" id="TIGR00377">
    <property type="entry name" value="ant_ant_sig"/>
    <property type="match status" value="1"/>
</dbReference>
<dbReference type="SUPFAM" id="SSF52091">
    <property type="entry name" value="SpoIIaa-like"/>
    <property type="match status" value="1"/>
</dbReference>
<protein>
    <recommendedName>
        <fullName evidence="2">Anti-sigma factor antagonist</fullName>
    </recommendedName>
</protein>
<organism evidence="4 5">
    <name type="scientific">Asanoa siamensis</name>
    <dbReference type="NCBI Taxonomy" id="926357"/>
    <lineage>
        <taxon>Bacteria</taxon>
        <taxon>Bacillati</taxon>
        <taxon>Actinomycetota</taxon>
        <taxon>Actinomycetes</taxon>
        <taxon>Micromonosporales</taxon>
        <taxon>Micromonosporaceae</taxon>
        <taxon>Asanoa</taxon>
    </lineage>
</organism>
<reference evidence="4 5" key="1">
    <citation type="submission" date="2021-01" db="EMBL/GenBank/DDBJ databases">
        <title>Whole genome shotgun sequence of Asanoa siamensis NBRC 107932.</title>
        <authorList>
            <person name="Komaki H."/>
            <person name="Tamura T."/>
        </authorList>
    </citation>
    <scope>NUCLEOTIDE SEQUENCE [LARGE SCALE GENOMIC DNA]</scope>
    <source>
        <strain evidence="4 5">NBRC 107932</strain>
    </source>
</reference>
<keyword evidence="5" id="KW-1185">Reference proteome</keyword>
<dbReference type="InterPro" id="IPR036513">
    <property type="entry name" value="STAS_dom_sf"/>
</dbReference>
<proteinExistence type="inferred from homology"/>
<dbReference type="PANTHER" id="PTHR33495:SF2">
    <property type="entry name" value="ANTI-SIGMA FACTOR ANTAGONIST TM_1081-RELATED"/>
    <property type="match status" value="1"/>
</dbReference>
<dbReference type="InterPro" id="IPR002645">
    <property type="entry name" value="STAS_dom"/>
</dbReference>
<evidence type="ECO:0000313" key="5">
    <source>
        <dbReference type="Proteomes" id="UP000604117"/>
    </source>
</evidence>
<comment type="caution">
    <text evidence="4">The sequence shown here is derived from an EMBL/GenBank/DDBJ whole genome shotgun (WGS) entry which is preliminary data.</text>
</comment>
<name>A0ABQ4CVX3_9ACTN</name>